<dbReference type="GO" id="GO:0055052">
    <property type="term" value="C:ATP-binding cassette (ABC) transporter complex, substrate-binding subunit-containing"/>
    <property type="evidence" value="ECO:0007669"/>
    <property type="project" value="TreeGrafter"/>
</dbReference>
<dbReference type="Proteomes" id="UP000244441">
    <property type="component" value="Chromosome"/>
</dbReference>
<name>A0A2S0VPC3_9ALTE</name>
<evidence type="ECO:0000313" key="5">
    <source>
        <dbReference type="Proteomes" id="UP000244441"/>
    </source>
</evidence>
<evidence type="ECO:0000313" key="4">
    <source>
        <dbReference type="EMBL" id="AWB66054.1"/>
    </source>
</evidence>
<dbReference type="EMBL" id="CP026604">
    <property type="protein sequence ID" value="AWB66054.1"/>
    <property type="molecule type" value="Genomic_DNA"/>
</dbReference>
<dbReference type="InterPro" id="IPR006059">
    <property type="entry name" value="SBP"/>
</dbReference>
<dbReference type="PANTHER" id="PTHR30061:SF50">
    <property type="entry name" value="MALTOSE_MALTODEXTRIN-BINDING PERIPLASMIC PROTEIN"/>
    <property type="match status" value="1"/>
</dbReference>
<dbReference type="OrthoDB" id="9766758at2"/>
<proteinExistence type="inferred from homology"/>
<evidence type="ECO:0000256" key="2">
    <source>
        <dbReference type="ARBA" id="ARBA00022448"/>
    </source>
</evidence>
<evidence type="ECO:0008006" key="6">
    <source>
        <dbReference type="Google" id="ProtNLM"/>
    </source>
</evidence>
<comment type="similarity">
    <text evidence="1">Belongs to the bacterial solute-binding protein 1 family.</text>
</comment>
<keyword evidence="3" id="KW-0732">Signal</keyword>
<sequence length="414" mass="47036">MLILSGKCFLCEITVRQIFLLISLLMIAVFSHAAEQPKIKIWYQKEQAAAVFFEQQMQIASEKLGIEIELTYLRTTDLKTALVKALMQNTPPDLVLAPSDFISDRNIMGFSQVNPNDFALEPIANNVWLTVTANQHIYGIPLSVGNHLVMYYNRDLVQQPIKNWAQLKSKTAEIRAKGVEPIGWNYNEMYWFFAFTTAFDANIVGETQVYLNTPAMAQALRFYRSLEEQNIIDRNCDYDCSFKRFMEGKVAYSINGDWAFKDFKQALGEKLGVSQLPYIDDKPMKAYFSSICWLFPNQSHNSSKRLALTKLVNYTLAPTFQEKMSIELGAISVLSQIQAESGQQLSAQYQALVSQLSQSIPIPPQPSISAAWSGMRKGFDLYWRTKVSAERAAKVMQIVAERELVILNQQKAQP</sequence>
<dbReference type="KEGG" id="cate:C2869_06200"/>
<dbReference type="SUPFAM" id="SSF53850">
    <property type="entry name" value="Periplasmic binding protein-like II"/>
    <property type="match status" value="1"/>
</dbReference>
<evidence type="ECO:0000256" key="1">
    <source>
        <dbReference type="ARBA" id="ARBA00008520"/>
    </source>
</evidence>
<reference evidence="4 5" key="1">
    <citation type="submission" date="2018-01" db="EMBL/GenBank/DDBJ databases">
        <title>Genome sequence of a Cantenovulum-like bacteria.</title>
        <authorList>
            <person name="Tan W.R."/>
            <person name="Lau N.-S."/>
            <person name="Go F."/>
            <person name="Amirul A.-A.A."/>
        </authorList>
    </citation>
    <scope>NUCLEOTIDE SEQUENCE [LARGE SCALE GENOMIC DNA]</scope>
    <source>
        <strain evidence="4 5">CCB-QB4</strain>
    </source>
</reference>
<dbReference type="GO" id="GO:0042956">
    <property type="term" value="P:maltodextrin transmembrane transport"/>
    <property type="evidence" value="ECO:0007669"/>
    <property type="project" value="TreeGrafter"/>
</dbReference>
<dbReference type="RefSeq" id="WP_108602126.1">
    <property type="nucleotide sequence ID" value="NZ_CP026604.1"/>
</dbReference>
<dbReference type="Pfam" id="PF13416">
    <property type="entry name" value="SBP_bac_8"/>
    <property type="match status" value="1"/>
</dbReference>
<dbReference type="GO" id="GO:0015768">
    <property type="term" value="P:maltose transport"/>
    <property type="evidence" value="ECO:0007669"/>
    <property type="project" value="TreeGrafter"/>
</dbReference>
<protein>
    <recommendedName>
        <fullName evidence="6">ABC transporter substrate-binding protein</fullName>
    </recommendedName>
</protein>
<dbReference type="GO" id="GO:1901982">
    <property type="term" value="F:maltose binding"/>
    <property type="evidence" value="ECO:0007669"/>
    <property type="project" value="TreeGrafter"/>
</dbReference>
<accession>A0A2S0VPC3</accession>
<keyword evidence="2" id="KW-0813">Transport</keyword>
<dbReference type="Gene3D" id="3.40.190.10">
    <property type="entry name" value="Periplasmic binding protein-like II"/>
    <property type="match status" value="2"/>
</dbReference>
<organism evidence="4 5">
    <name type="scientific">Saccharobesus litoralis</name>
    <dbReference type="NCBI Taxonomy" id="2172099"/>
    <lineage>
        <taxon>Bacteria</taxon>
        <taxon>Pseudomonadati</taxon>
        <taxon>Pseudomonadota</taxon>
        <taxon>Gammaproteobacteria</taxon>
        <taxon>Alteromonadales</taxon>
        <taxon>Alteromonadaceae</taxon>
        <taxon>Saccharobesus</taxon>
    </lineage>
</organism>
<dbReference type="PANTHER" id="PTHR30061">
    <property type="entry name" value="MALTOSE-BINDING PERIPLASMIC PROTEIN"/>
    <property type="match status" value="1"/>
</dbReference>
<keyword evidence="5" id="KW-1185">Reference proteome</keyword>
<evidence type="ECO:0000256" key="3">
    <source>
        <dbReference type="ARBA" id="ARBA00022729"/>
    </source>
</evidence>
<dbReference type="AlphaFoldDB" id="A0A2S0VPC3"/>
<gene>
    <name evidence="4" type="ORF">C2869_06200</name>
</gene>